<evidence type="ECO:0000313" key="2">
    <source>
        <dbReference type="EMBL" id="KAK1406274.1"/>
    </source>
</evidence>
<organism evidence="2 3">
    <name type="scientific">Tagetes erecta</name>
    <name type="common">African marigold</name>
    <dbReference type="NCBI Taxonomy" id="13708"/>
    <lineage>
        <taxon>Eukaryota</taxon>
        <taxon>Viridiplantae</taxon>
        <taxon>Streptophyta</taxon>
        <taxon>Embryophyta</taxon>
        <taxon>Tracheophyta</taxon>
        <taxon>Spermatophyta</taxon>
        <taxon>Magnoliopsida</taxon>
        <taxon>eudicotyledons</taxon>
        <taxon>Gunneridae</taxon>
        <taxon>Pentapetalae</taxon>
        <taxon>asterids</taxon>
        <taxon>campanulids</taxon>
        <taxon>Asterales</taxon>
        <taxon>Asteraceae</taxon>
        <taxon>Asteroideae</taxon>
        <taxon>Heliantheae alliance</taxon>
        <taxon>Tageteae</taxon>
        <taxon>Tagetes</taxon>
    </lineage>
</organism>
<evidence type="ECO:0000313" key="3">
    <source>
        <dbReference type="Proteomes" id="UP001229421"/>
    </source>
</evidence>
<accession>A0AAD8JMQ8</accession>
<keyword evidence="1" id="KW-1133">Transmembrane helix</keyword>
<reference evidence="2" key="1">
    <citation type="journal article" date="2023" name="bioRxiv">
        <title>Improved chromosome-level genome assembly for marigold (Tagetes erecta).</title>
        <authorList>
            <person name="Jiang F."/>
            <person name="Yuan L."/>
            <person name="Wang S."/>
            <person name="Wang H."/>
            <person name="Xu D."/>
            <person name="Wang A."/>
            <person name="Fan W."/>
        </authorList>
    </citation>
    <scope>NUCLEOTIDE SEQUENCE</scope>
    <source>
        <strain evidence="2">WSJ</strain>
        <tissue evidence="2">Leaf</tissue>
    </source>
</reference>
<keyword evidence="1" id="KW-0812">Transmembrane</keyword>
<gene>
    <name evidence="2" type="ORF">QVD17_41566</name>
</gene>
<dbReference type="Proteomes" id="UP001229421">
    <property type="component" value="Unassembled WGS sequence"/>
</dbReference>
<keyword evidence="3" id="KW-1185">Reference proteome</keyword>
<protein>
    <submittedName>
        <fullName evidence="2">Uncharacterized protein</fullName>
    </submittedName>
</protein>
<sequence length="90" mass="10305">MLHWLLEPHGYFELLYFQSKVEAYCSPTICQYIIWIIMVAEAILAGSFMSVYIGIISWVHHILFPICFNDCRVKSHLQMAAGGSTTYDNG</sequence>
<dbReference type="EMBL" id="JAUHHV010000012">
    <property type="protein sequence ID" value="KAK1406274.1"/>
    <property type="molecule type" value="Genomic_DNA"/>
</dbReference>
<feature type="transmembrane region" description="Helical" evidence="1">
    <location>
        <begin position="32"/>
        <end position="55"/>
    </location>
</feature>
<comment type="caution">
    <text evidence="2">The sequence shown here is derived from an EMBL/GenBank/DDBJ whole genome shotgun (WGS) entry which is preliminary data.</text>
</comment>
<evidence type="ECO:0000256" key="1">
    <source>
        <dbReference type="SAM" id="Phobius"/>
    </source>
</evidence>
<proteinExistence type="predicted"/>
<name>A0AAD8JMQ8_TARER</name>
<dbReference type="AlphaFoldDB" id="A0AAD8JMQ8"/>
<keyword evidence="1" id="KW-0472">Membrane</keyword>